<protein>
    <recommendedName>
        <fullName evidence="13">Glycosyl hydrolase family 4 C-terminal domain-containing protein</fullName>
    </recommendedName>
</protein>
<accession>A0A7Y0L4P4</accession>
<evidence type="ECO:0000256" key="7">
    <source>
        <dbReference type="ARBA" id="ARBA00023295"/>
    </source>
</evidence>
<dbReference type="Pfam" id="PF11975">
    <property type="entry name" value="Glyco_hydro_4C"/>
    <property type="match status" value="1"/>
</dbReference>
<evidence type="ECO:0000256" key="1">
    <source>
        <dbReference type="ARBA" id="ARBA00010141"/>
    </source>
</evidence>
<dbReference type="InterPro" id="IPR019802">
    <property type="entry name" value="GlycHydrolase_4_CS"/>
</dbReference>
<dbReference type="Gene3D" id="3.90.110.10">
    <property type="entry name" value="Lactate dehydrogenase/glycoside hydrolase, family 4, C-terminal"/>
    <property type="match status" value="1"/>
</dbReference>
<evidence type="ECO:0000256" key="12">
    <source>
        <dbReference type="RuleBase" id="RU361152"/>
    </source>
</evidence>
<dbReference type="PROSITE" id="PS01324">
    <property type="entry name" value="GLYCOSYL_HYDROL_F4"/>
    <property type="match status" value="1"/>
</dbReference>
<feature type="active site" description="Proton donor" evidence="8">
    <location>
        <position position="170"/>
    </location>
</feature>
<feature type="binding site" evidence="10">
    <location>
        <position position="169"/>
    </location>
    <ligand>
        <name>Mn(2+)</name>
        <dbReference type="ChEBI" id="CHEBI:29035"/>
    </ligand>
</feature>
<comment type="subunit">
    <text evidence="2">Homotetramer.</text>
</comment>
<name>A0A7Y0L4P4_9FIRM</name>
<dbReference type="InterPro" id="IPR022616">
    <property type="entry name" value="Glyco_hydro_4_C"/>
</dbReference>
<dbReference type="Gene3D" id="3.40.50.720">
    <property type="entry name" value="NAD(P)-binding Rossmann-like Domain"/>
    <property type="match status" value="1"/>
</dbReference>
<organism evidence="14 15">
    <name type="scientific">Sulfobacillus harzensis</name>
    <dbReference type="NCBI Taxonomy" id="2729629"/>
    <lineage>
        <taxon>Bacteria</taxon>
        <taxon>Bacillati</taxon>
        <taxon>Bacillota</taxon>
        <taxon>Clostridia</taxon>
        <taxon>Eubacteriales</taxon>
        <taxon>Clostridiales Family XVII. Incertae Sedis</taxon>
        <taxon>Sulfobacillus</taxon>
    </lineage>
</organism>
<evidence type="ECO:0000259" key="13">
    <source>
        <dbReference type="Pfam" id="PF11975"/>
    </source>
</evidence>
<keyword evidence="10" id="KW-0533">Nickel</keyword>
<comment type="caution">
    <text evidence="14">The sequence shown here is derived from an EMBL/GenBank/DDBJ whole genome shotgun (WGS) entry which is preliminary data.</text>
</comment>
<evidence type="ECO:0000256" key="2">
    <source>
        <dbReference type="ARBA" id="ARBA00011881"/>
    </source>
</evidence>
<dbReference type="AlphaFoldDB" id="A0A7Y0L4P4"/>
<dbReference type="EMBL" id="JABBVZ010000034">
    <property type="protein sequence ID" value="NMP22912.1"/>
    <property type="molecule type" value="Genomic_DNA"/>
</dbReference>
<keyword evidence="3 10" id="KW-0479">Metal-binding</keyword>
<gene>
    <name evidence="14" type="ORF">HIJ39_11185</name>
</gene>
<keyword evidence="5 12" id="KW-0520">NAD</keyword>
<dbReference type="RefSeq" id="WP_169099688.1">
    <property type="nucleotide sequence ID" value="NZ_JABBVZ010000034.1"/>
</dbReference>
<dbReference type="InterPro" id="IPR001088">
    <property type="entry name" value="Glyco_hydro_4"/>
</dbReference>
<dbReference type="PANTHER" id="PTHR32092">
    <property type="entry name" value="6-PHOSPHO-BETA-GLUCOSIDASE-RELATED"/>
    <property type="match status" value="1"/>
</dbReference>
<dbReference type="GO" id="GO:0004553">
    <property type="term" value="F:hydrolase activity, hydrolyzing O-glycosyl compounds"/>
    <property type="evidence" value="ECO:0007669"/>
    <property type="project" value="InterPro"/>
</dbReference>
<comment type="similarity">
    <text evidence="1 12">Belongs to the glycosyl hydrolase 4 family.</text>
</comment>
<dbReference type="GO" id="GO:0005975">
    <property type="term" value="P:carbohydrate metabolic process"/>
    <property type="evidence" value="ECO:0007669"/>
    <property type="project" value="InterPro"/>
</dbReference>
<keyword evidence="7 12" id="KW-0326">Glycosidase</keyword>
<dbReference type="Proteomes" id="UP000533476">
    <property type="component" value="Unassembled WGS sequence"/>
</dbReference>
<dbReference type="InterPro" id="IPR036291">
    <property type="entry name" value="NAD(P)-bd_dom_sf"/>
</dbReference>
<feature type="binding site" evidence="10">
    <location>
        <position position="199"/>
    </location>
    <ligand>
        <name>Mn(2+)</name>
        <dbReference type="ChEBI" id="CHEBI:29035"/>
    </ligand>
</feature>
<evidence type="ECO:0000313" key="15">
    <source>
        <dbReference type="Proteomes" id="UP000533476"/>
    </source>
</evidence>
<keyword evidence="6 10" id="KW-0464">Manganese</keyword>
<keyword evidence="15" id="KW-1185">Reference proteome</keyword>
<dbReference type="GO" id="GO:0016616">
    <property type="term" value="F:oxidoreductase activity, acting on the CH-OH group of donors, NAD or NADP as acceptor"/>
    <property type="evidence" value="ECO:0007669"/>
    <property type="project" value="InterPro"/>
</dbReference>
<evidence type="ECO:0000256" key="4">
    <source>
        <dbReference type="ARBA" id="ARBA00022801"/>
    </source>
</evidence>
<evidence type="ECO:0000313" key="14">
    <source>
        <dbReference type="EMBL" id="NMP22912.1"/>
    </source>
</evidence>
<evidence type="ECO:0000256" key="6">
    <source>
        <dbReference type="ARBA" id="ARBA00023211"/>
    </source>
</evidence>
<evidence type="ECO:0000256" key="10">
    <source>
        <dbReference type="PIRSR" id="PIRSR601088-3"/>
    </source>
</evidence>
<feature type="site" description="Increases basicity of active site Tyr" evidence="11">
    <location>
        <position position="110"/>
    </location>
</feature>
<proteinExistence type="inferred from homology"/>
<sequence>MTGGLKLTIIGGGAFRTPRLVYGLIRHAAELNVRQIDLYDPDFSRMEALLAVSRHVAAKMGSALVFNPRRSLPEAVAGADFVFLTYRIGGEAARALDERCALDSGVLGQETVGPGGFFMALRSIPVTLDYVQRIREIAPDAWIINFTNPAGIVTEAVHQAGDSRFVGVCDTPYHLQMEIAEYLGVTTDALEVEVAGLNHLGWFTKITHQGVDMLPKLLNELPQVLQAIRPLSFFTAEEIQRFASLPTEYVYFYLHAREVVLRTQDRPSRGEIIQASMQSFFPELQQLVAQGAIDEAWRLYGQVITGRSNSYLANETGSAFPRGLNPDSLFNSEGYEGIAIRLMEGLMGEQRSRTVINVPSHGLLPEIGADAVIECACEVEHQKIKPVPLTSRVAPWCLALIKETKQFELATVKAANSRRIDDSAVALAQHPILDGDQEKAWQIVRQRSQLPEAPRWVS</sequence>
<evidence type="ECO:0000256" key="11">
    <source>
        <dbReference type="PIRSR" id="PIRSR601088-4"/>
    </source>
</evidence>
<evidence type="ECO:0000256" key="3">
    <source>
        <dbReference type="ARBA" id="ARBA00022723"/>
    </source>
</evidence>
<keyword evidence="10" id="KW-0170">Cobalt</keyword>
<evidence type="ECO:0000256" key="8">
    <source>
        <dbReference type="PIRSR" id="PIRSR601088-1"/>
    </source>
</evidence>
<evidence type="ECO:0000256" key="5">
    <source>
        <dbReference type="ARBA" id="ARBA00023027"/>
    </source>
</evidence>
<dbReference type="GO" id="GO:0046872">
    <property type="term" value="F:metal ion binding"/>
    <property type="evidence" value="ECO:0007669"/>
    <property type="project" value="UniProtKB-KW"/>
</dbReference>
<keyword evidence="4 12" id="KW-0378">Hydrolase</keyword>
<feature type="domain" description="Glycosyl hydrolase family 4 C-terminal" evidence="13">
    <location>
        <begin position="194"/>
        <end position="432"/>
    </location>
</feature>
<dbReference type="PRINTS" id="PR00732">
    <property type="entry name" value="GLHYDRLASE4"/>
</dbReference>
<dbReference type="SUPFAM" id="SSF51735">
    <property type="entry name" value="NAD(P)-binding Rossmann-fold domains"/>
    <property type="match status" value="1"/>
</dbReference>
<dbReference type="Pfam" id="PF02056">
    <property type="entry name" value="Glyco_hydro_4"/>
    <property type="match status" value="1"/>
</dbReference>
<feature type="binding site" evidence="9">
    <location>
        <position position="94"/>
    </location>
    <ligand>
        <name>substrate</name>
    </ligand>
</feature>
<feature type="binding site" evidence="9">
    <location>
        <position position="148"/>
    </location>
    <ligand>
        <name>substrate</name>
    </ligand>
</feature>
<feature type="active site" description="Proton acceptor" evidence="8">
    <location>
        <position position="249"/>
    </location>
</feature>
<evidence type="ECO:0000256" key="9">
    <source>
        <dbReference type="PIRSR" id="PIRSR601088-2"/>
    </source>
</evidence>
<comment type="cofactor">
    <cofactor evidence="12">
        <name>NAD(+)</name>
        <dbReference type="ChEBI" id="CHEBI:57540"/>
    </cofactor>
    <text evidence="12">Binds 1 NAD(+) per subunit.</text>
</comment>
<dbReference type="InterPro" id="IPR015955">
    <property type="entry name" value="Lactate_DH/Glyco_Ohase_4_C"/>
</dbReference>
<reference evidence="14 15" key="1">
    <citation type="submission" date="2020-04" db="EMBL/GenBank/DDBJ databases">
        <authorList>
            <person name="Zhang R."/>
            <person name="Schippers A."/>
        </authorList>
    </citation>
    <scope>NUCLEOTIDE SEQUENCE [LARGE SCALE GENOMIC DNA]</scope>
    <source>
        <strain evidence="14 15">DSM 109850</strain>
    </source>
</reference>
<keyword evidence="10" id="KW-0408">Iron</keyword>
<dbReference type="PANTHER" id="PTHR32092:SF5">
    <property type="entry name" value="6-PHOSPHO-BETA-GLUCOSIDASE"/>
    <property type="match status" value="1"/>
</dbReference>
<dbReference type="SUPFAM" id="SSF56327">
    <property type="entry name" value="LDH C-terminal domain-like"/>
    <property type="match status" value="1"/>
</dbReference>